<evidence type="ECO:0000313" key="3">
    <source>
        <dbReference type="Proteomes" id="UP000216133"/>
    </source>
</evidence>
<gene>
    <name evidence="2" type="ORF">CHH61_17970</name>
</gene>
<dbReference type="SUPFAM" id="SSF56281">
    <property type="entry name" value="Metallo-hydrolase/oxidoreductase"/>
    <property type="match status" value="1"/>
</dbReference>
<protein>
    <recommendedName>
        <fullName evidence="1">Metallo-beta-lactamase domain-containing protein</fullName>
    </recommendedName>
</protein>
<feature type="domain" description="Metallo-beta-lactamase" evidence="1">
    <location>
        <begin position="14"/>
        <end position="226"/>
    </location>
</feature>
<dbReference type="Pfam" id="PF00753">
    <property type="entry name" value="Lactamase_B"/>
    <property type="match status" value="1"/>
</dbReference>
<dbReference type="RefSeq" id="WP_095239242.1">
    <property type="nucleotide sequence ID" value="NZ_CP155469.1"/>
</dbReference>
<evidence type="ECO:0000313" key="2">
    <source>
        <dbReference type="EMBL" id="PAF24603.1"/>
    </source>
</evidence>
<dbReference type="PANTHER" id="PTHR11203:SF37">
    <property type="entry name" value="INTEGRATOR COMPLEX SUBUNIT 11"/>
    <property type="match status" value="1"/>
</dbReference>
<dbReference type="AlphaFoldDB" id="A0A268RWG8"/>
<name>A0A268RWG8_SHOCL</name>
<dbReference type="SMART" id="SM00849">
    <property type="entry name" value="Lactamase_B"/>
    <property type="match status" value="1"/>
</dbReference>
<dbReference type="EMBL" id="NPBS01000102">
    <property type="protein sequence ID" value="PAF24603.1"/>
    <property type="molecule type" value="Genomic_DNA"/>
</dbReference>
<dbReference type="InterPro" id="IPR050698">
    <property type="entry name" value="MBL"/>
</dbReference>
<organism evidence="2 3">
    <name type="scientific">Shouchella clausii</name>
    <name type="common">Alkalihalobacillus clausii</name>
    <dbReference type="NCBI Taxonomy" id="79880"/>
    <lineage>
        <taxon>Bacteria</taxon>
        <taxon>Bacillati</taxon>
        <taxon>Bacillota</taxon>
        <taxon>Bacilli</taxon>
        <taxon>Bacillales</taxon>
        <taxon>Bacillaceae</taxon>
        <taxon>Shouchella</taxon>
    </lineage>
</organism>
<reference evidence="2 3" key="1">
    <citation type="submission" date="2017-07" db="EMBL/GenBank/DDBJ databases">
        <title>Isolation and whole genome analysis of endospore-forming bacteria from heroin.</title>
        <authorList>
            <person name="Kalinowski J."/>
            <person name="Ahrens B."/>
            <person name="Al-Dilaimi A."/>
            <person name="Winkler A."/>
            <person name="Wibberg D."/>
            <person name="Schleenbecker U."/>
            <person name="Ruckert C."/>
            <person name="Wolfel R."/>
            <person name="Grass G."/>
        </authorList>
    </citation>
    <scope>NUCLEOTIDE SEQUENCE [LARGE SCALE GENOMIC DNA]</scope>
    <source>
        <strain evidence="2 3">7523-2</strain>
    </source>
</reference>
<comment type="caution">
    <text evidence="2">The sequence shown here is derived from an EMBL/GenBank/DDBJ whole genome shotgun (WGS) entry which is preliminary data.</text>
</comment>
<dbReference type="Proteomes" id="UP000216133">
    <property type="component" value="Unassembled WGS sequence"/>
</dbReference>
<sequence>MVKVTALGGVGEYGRNCFLLKEEATNQTILLDCGVKNGKPEQFPAITEQLASTIDVVFISHVHNDHVGALPLLAAKGFTKEIWLSEASLAQIEPIKSVWRKKADVSPYSSSDVDKLRFQSFPSDSRGKWTKLSDHLSFTWGYSGHMLGSVWYVLQVGKHMIFFSGDMSLESPLLVTDYPRKMGYDVALLDTGHSGITMPREKSMEAILAFVHDPARRYTIPVSISGKAFDLMYLLYTNLPDRIFFIEASFRKSAHLYLQFSDNINSAKQAALTEMLQSERVQFGFEPADQRPGIYISEQPVVGCVPISTSDLAAQSFYKSHPDLADTNHLLKFVKAKQYLFFHSRQKDLRHLLSQIPHYQSKHIGGV</sequence>
<proteinExistence type="predicted"/>
<dbReference type="InterPro" id="IPR001279">
    <property type="entry name" value="Metallo-B-lactamas"/>
</dbReference>
<dbReference type="PANTHER" id="PTHR11203">
    <property type="entry name" value="CLEAVAGE AND POLYADENYLATION SPECIFICITY FACTOR FAMILY MEMBER"/>
    <property type="match status" value="1"/>
</dbReference>
<accession>A0A268RWG8</accession>
<dbReference type="InterPro" id="IPR036866">
    <property type="entry name" value="RibonucZ/Hydroxyglut_hydro"/>
</dbReference>
<dbReference type="GO" id="GO:0004521">
    <property type="term" value="F:RNA endonuclease activity"/>
    <property type="evidence" value="ECO:0007669"/>
    <property type="project" value="TreeGrafter"/>
</dbReference>
<dbReference type="Gene3D" id="3.60.15.10">
    <property type="entry name" value="Ribonuclease Z/Hydroxyacylglutathione hydrolase-like"/>
    <property type="match status" value="1"/>
</dbReference>
<evidence type="ECO:0000259" key="1">
    <source>
        <dbReference type="SMART" id="SM00849"/>
    </source>
</evidence>